<organism evidence="2 3">
    <name type="scientific">Acidovorax soli</name>
    <dbReference type="NCBI Taxonomy" id="592050"/>
    <lineage>
        <taxon>Bacteria</taxon>
        <taxon>Pseudomonadati</taxon>
        <taxon>Pseudomonadota</taxon>
        <taxon>Betaproteobacteria</taxon>
        <taxon>Burkholderiales</taxon>
        <taxon>Comamonadaceae</taxon>
        <taxon>Acidovorax</taxon>
    </lineage>
</organism>
<dbReference type="Proteomes" id="UP000575083">
    <property type="component" value="Unassembled WGS sequence"/>
</dbReference>
<gene>
    <name evidence="2" type="ORF">HNP48_001039</name>
</gene>
<protein>
    <submittedName>
        <fullName evidence="2">Uncharacterized protein YgiM (DUF1202 family)</fullName>
    </submittedName>
</protein>
<dbReference type="RefSeq" id="WP_184855820.1">
    <property type="nucleotide sequence ID" value="NZ_JACHLK010000002.1"/>
</dbReference>
<dbReference type="Gene3D" id="2.30.30.40">
    <property type="entry name" value="SH3 Domains"/>
    <property type="match status" value="1"/>
</dbReference>
<sequence length="173" mass="18086">MNTSFVGLLKGLLIALLLGLGLGVHAQQLEVTTPTELRATPALDGKILVKLAKGNKLEQTAAQEGWVKVKFGRTEGWVRLTHVKSLEAAAPAASAPASSGTNLAGMFSAPSRGATATTGTRGFTKEDLAKAQPAPAEMAQLEKYAINLNQAETFARNGKVVAQKIDAYTGAEK</sequence>
<dbReference type="SMART" id="SM00287">
    <property type="entry name" value="SH3b"/>
    <property type="match status" value="1"/>
</dbReference>
<dbReference type="EMBL" id="JACHLK010000002">
    <property type="protein sequence ID" value="MBB6558375.1"/>
    <property type="molecule type" value="Genomic_DNA"/>
</dbReference>
<reference evidence="2 3" key="1">
    <citation type="submission" date="2020-08" db="EMBL/GenBank/DDBJ databases">
        <title>Functional genomics of gut bacteria from endangered species of beetles.</title>
        <authorList>
            <person name="Carlos-Shanley C."/>
        </authorList>
    </citation>
    <scope>NUCLEOTIDE SEQUENCE [LARGE SCALE GENOMIC DNA]</scope>
    <source>
        <strain evidence="2 3">S00198</strain>
    </source>
</reference>
<proteinExistence type="predicted"/>
<evidence type="ECO:0000259" key="1">
    <source>
        <dbReference type="SMART" id="SM00287"/>
    </source>
</evidence>
<comment type="caution">
    <text evidence="2">The sequence shown here is derived from an EMBL/GenBank/DDBJ whole genome shotgun (WGS) entry which is preliminary data.</text>
</comment>
<dbReference type="AlphaFoldDB" id="A0A7X0U8D6"/>
<evidence type="ECO:0000313" key="2">
    <source>
        <dbReference type="EMBL" id="MBB6558375.1"/>
    </source>
</evidence>
<dbReference type="Pfam" id="PF08239">
    <property type="entry name" value="SH3_3"/>
    <property type="match status" value="1"/>
</dbReference>
<accession>A0A7X0U8D6</accession>
<evidence type="ECO:0000313" key="3">
    <source>
        <dbReference type="Proteomes" id="UP000575083"/>
    </source>
</evidence>
<dbReference type="InterPro" id="IPR003646">
    <property type="entry name" value="SH3-like_bac-type"/>
</dbReference>
<feature type="domain" description="SH3b" evidence="1">
    <location>
        <begin position="26"/>
        <end position="87"/>
    </location>
</feature>
<keyword evidence="3" id="KW-1185">Reference proteome</keyword>
<name>A0A7X0U8D6_9BURK</name>